<organism evidence="1">
    <name type="scientific">Caulobacter sp. 602-2</name>
    <dbReference type="NCBI Taxonomy" id="2710887"/>
    <lineage>
        <taxon>Bacteria</taxon>
        <taxon>Pseudomonadati</taxon>
        <taxon>Pseudomonadota</taxon>
        <taxon>Alphaproteobacteria</taxon>
        <taxon>Caulobacterales</taxon>
        <taxon>Caulobacteraceae</taxon>
        <taxon>Caulobacter</taxon>
    </lineage>
</organism>
<reference evidence="1" key="1">
    <citation type="submission" date="2020-02" db="EMBL/GenBank/DDBJ databases">
        <authorList>
            <person name="Gao J."/>
            <person name="Sun J."/>
        </authorList>
    </citation>
    <scope>NUCLEOTIDE SEQUENCE</scope>
    <source>
        <strain evidence="1">602-2</strain>
    </source>
</reference>
<evidence type="ECO:0000313" key="1">
    <source>
        <dbReference type="EMBL" id="NGM48203.1"/>
    </source>
</evidence>
<dbReference type="AlphaFoldDB" id="A0A6G4QRT4"/>
<gene>
    <name evidence="1" type="ORF">G5B46_01130</name>
</gene>
<comment type="caution">
    <text evidence="1">The sequence shown here is derived from an EMBL/GenBank/DDBJ whole genome shotgun (WGS) entry which is preliminary data.</text>
</comment>
<dbReference type="EMBL" id="JAAKGT010000001">
    <property type="protein sequence ID" value="NGM48203.1"/>
    <property type="molecule type" value="Genomic_DNA"/>
</dbReference>
<name>A0A6G4QRT4_9CAUL</name>
<sequence length="78" mass="8498">MISSSYVTATKMKLFKIFTVLFVLMALPILIIGGAKALLTGEPMFSNSGFHCAGDPPDVVRYHSCAGKPVKVKPRDQR</sequence>
<dbReference type="RefSeq" id="WP_165255334.1">
    <property type="nucleotide sequence ID" value="NZ_JAAKGT010000001.1"/>
</dbReference>
<protein>
    <submittedName>
        <fullName evidence="1">Uncharacterized protein</fullName>
    </submittedName>
</protein>
<accession>A0A6G4QRT4</accession>
<proteinExistence type="predicted"/>